<name>A0ABS5RE86_9MYCO</name>
<evidence type="ECO:0000313" key="7">
    <source>
        <dbReference type="EMBL" id="MBS9532603.1"/>
    </source>
</evidence>
<comment type="similarity">
    <text evidence="1">Belongs to the 'phage' integrase family.</text>
</comment>
<dbReference type="InterPro" id="IPR011010">
    <property type="entry name" value="DNA_brk_join_enz"/>
</dbReference>
<feature type="domain" description="Core-binding (CB)" evidence="6">
    <location>
        <begin position="65"/>
        <end position="165"/>
    </location>
</feature>
<dbReference type="Pfam" id="PF00589">
    <property type="entry name" value="Phage_integrase"/>
    <property type="match status" value="1"/>
</dbReference>
<evidence type="ECO:0000256" key="2">
    <source>
        <dbReference type="ARBA" id="ARBA00023125"/>
    </source>
</evidence>
<keyword evidence="3" id="KW-0233">DNA recombination</keyword>
<reference evidence="7 8" key="1">
    <citation type="submission" date="2021-05" db="EMBL/GenBank/DDBJ databases">
        <title>Mycobacterium acidophilum sp. nov., an extremely acid-tolerant member of the genus Mycobacterium.</title>
        <authorList>
            <person name="Xia J."/>
        </authorList>
    </citation>
    <scope>NUCLEOTIDE SEQUENCE [LARGE SCALE GENOMIC DNA]</scope>
    <source>
        <strain evidence="7 8">M1</strain>
    </source>
</reference>
<dbReference type="PROSITE" id="PS51898">
    <property type="entry name" value="TYR_RECOMBINASE"/>
    <property type="match status" value="1"/>
</dbReference>
<dbReference type="Proteomes" id="UP001519535">
    <property type="component" value="Unassembled WGS sequence"/>
</dbReference>
<dbReference type="InterPro" id="IPR010998">
    <property type="entry name" value="Integrase_recombinase_N"/>
</dbReference>
<sequence>MASKRMDGEGTVPKQRKDGRWEVKIRFTDRFGKPDRKSVYGKTFDECRANADEVRARLANDLPATDAKDTIANWSRYWRETTLEASSYKKQTKSQYAQLAVVHIERSPLLADLKLKNLKASHVEGWLVELRKKSPTNARDKSRRLSDSTIRTCYTVLRAQMDTAVRDGMLARNPVAAIKRPKVKATDTVVKIDAETIAAVIEQTKASRYHNAIVLTSLLGTRIGESLGLRWRDIDEKTRQVHISKTTAGQGADITVEDVKSVRSRRNIPLTDEILRVLKAQRKLLVESQLRAGDRWSQQGEGLVFRTELGTIVDDRYLLRAMASAAKRAGVADKVTNHTLRHTAAQTWLEAGVHIKAVSDLLGHSSISITGDIYGHTSDDTARAAMDALAERLGHRKPG</sequence>
<evidence type="ECO:0000256" key="4">
    <source>
        <dbReference type="PROSITE-ProRule" id="PRU01248"/>
    </source>
</evidence>
<dbReference type="PANTHER" id="PTHR30349:SF64">
    <property type="entry name" value="PROPHAGE INTEGRASE INTD-RELATED"/>
    <property type="match status" value="1"/>
</dbReference>
<dbReference type="Gene3D" id="1.10.443.10">
    <property type="entry name" value="Intergrase catalytic core"/>
    <property type="match status" value="1"/>
</dbReference>
<comment type="caution">
    <text evidence="7">The sequence shown here is derived from an EMBL/GenBank/DDBJ whole genome shotgun (WGS) entry which is preliminary data.</text>
</comment>
<feature type="domain" description="Tyr recombinase" evidence="5">
    <location>
        <begin position="187"/>
        <end position="387"/>
    </location>
</feature>
<evidence type="ECO:0000256" key="1">
    <source>
        <dbReference type="ARBA" id="ARBA00008857"/>
    </source>
</evidence>
<dbReference type="InterPro" id="IPR050090">
    <property type="entry name" value="Tyrosine_recombinase_XerCD"/>
</dbReference>
<evidence type="ECO:0000259" key="6">
    <source>
        <dbReference type="PROSITE" id="PS51900"/>
    </source>
</evidence>
<organism evidence="7 8">
    <name type="scientific">Mycolicibacter acidiphilus</name>
    <dbReference type="NCBI Taxonomy" id="2835306"/>
    <lineage>
        <taxon>Bacteria</taxon>
        <taxon>Bacillati</taxon>
        <taxon>Actinomycetota</taxon>
        <taxon>Actinomycetes</taxon>
        <taxon>Mycobacteriales</taxon>
        <taxon>Mycobacteriaceae</taxon>
        <taxon>Mycolicibacter</taxon>
    </lineage>
</organism>
<dbReference type="RefSeq" id="WP_214091495.1">
    <property type="nucleotide sequence ID" value="NZ_JAHCLR010000004.1"/>
</dbReference>
<dbReference type="Gene3D" id="1.10.150.130">
    <property type="match status" value="1"/>
</dbReference>
<protein>
    <submittedName>
        <fullName evidence="7">Tyrosine-type recombinase/integrase</fullName>
    </submittedName>
</protein>
<accession>A0ABS5RE86</accession>
<dbReference type="InterPro" id="IPR002104">
    <property type="entry name" value="Integrase_catalytic"/>
</dbReference>
<dbReference type="EMBL" id="JAHCLR010000004">
    <property type="protein sequence ID" value="MBS9532603.1"/>
    <property type="molecule type" value="Genomic_DNA"/>
</dbReference>
<proteinExistence type="inferred from homology"/>
<evidence type="ECO:0000313" key="8">
    <source>
        <dbReference type="Proteomes" id="UP001519535"/>
    </source>
</evidence>
<keyword evidence="2 4" id="KW-0238">DNA-binding</keyword>
<keyword evidence="8" id="KW-1185">Reference proteome</keyword>
<gene>
    <name evidence="7" type="ORF">KIH27_03270</name>
</gene>
<dbReference type="CDD" id="cd01189">
    <property type="entry name" value="INT_ICEBs1_C_like"/>
    <property type="match status" value="1"/>
</dbReference>
<dbReference type="InterPro" id="IPR013762">
    <property type="entry name" value="Integrase-like_cat_sf"/>
</dbReference>
<dbReference type="InterPro" id="IPR044068">
    <property type="entry name" value="CB"/>
</dbReference>
<evidence type="ECO:0000256" key="3">
    <source>
        <dbReference type="ARBA" id="ARBA00023172"/>
    </source>
</evidence>
<dbReference type="PANTHER" id="PTHR30349">
    <property type="entry name" value="PHAGE INTEGRASE-RELATED"/>
    <property type="match status" value="1"/>
</dbReference>
<dbReference type="SUPFAM" id="SSF56349">
    <property type="entry name" value="DNA breaking-rejoining enzymes"/>
    <property type="match status" value="1"/>
</dbReference>
<dbReference type="PROSITE" id="PS51900">
    <property type="entry name" value="CB"/>
    <property type="match status" value="1"/>
</dbReference>
<evidence type="ECO:0000259" key="5">
    <source>
        <dbReference type="PROSITE" id="PS51898"/>
    </source>
</evidence>